<reference evidence="2 3" key="1">
    <citation type="submission" date="2018-01" db="EMBL/GenBank/DDBJ databases">
        <title>Genome characterization of the sugarcane-associated fungus Trichoderma ghanense CCMA-1212 and their application in lignocelulose bioconversion.</title>
        <authorList>
            <person name="Steindorff A.S."/>
            <person name="Mendes T.D."/>
            <person name="Vilela E.S.D."/>
            <person name="Rodrigues D.S."/>
            <person name="Formighieri E.F."/>
            <person name="Melo I.S."/>
            <person name="Favaro L.C.L."/>
        </authorList>
    </citation>
    <scope>NUCLEOTIDE SEQUENCE [LARGE SCALE GENOMIC DNA]</scope>
    <source>
        <strain evidence="2 3">CCMA-1212</strain>
    </source>
</reference>
<gene>
    <name evidence="2" type="ORF">CCMA1212_005339</name>
</gene>
<dbReference type="Proteomes" id="UP001642720">
    <property type="component" value="Unassembled WGS sequence"/>
</dbReference>
<name>A0ABY2H6A2_9HYPO</name>
<organism evidence="2 3">
    <name type="scientific">Trichoderma ghanense</name>
    <dbReference type="NCBI Taxonomy" id="65468"/>
    <lineage>
        <taxon>Eukaryota</taxon>
        <taxon>Fungi</taxon>
        <taxon>Dikarya</taxon>
        <taxon>Ascomycota</taxon>
        <taxon>Pezizomycotina</taxon>
        <taxon>Sordariomycetes</taxon>
        <taxon>Hypocreomycetidae</taxon>
        <taxon>Hypocreales</taxon>
        <taxon>Hypocreaceae</taxon>
        <taxon>Trichoderma</taxon>
    </lineage>
</organism>
<feature type="domain" description="DUF6546" evidence="1">
    <location>
        <begin position="212"/>
        <end position="386"/>
    </location>
</feature>
<evidence type="ECO:0000313" key="2">
    <source>
        <dbReference type="EMBL" id="TFB02985.1"/>
    </source>
</evidence>
<sequence length="431" mass="50185">MLGDIVPRCGTLIRWIWLRIEEDRENKFLFTDAVWGLFDILSQLDDDNHPGITLELSAHSPSIVDHYAQELECMINDTAWHTLGGISPPESLNDHHHRWRHGQRRAITYPAALRMVGRPHGLRFDLRAPVAQSMNKTLPRVRVVKALVIRGQCYRHFSIPKALDPIIRNLTQLRDLSYECWKGYSMVEFNLRHIRHRENDMLLYETLRYCRSLRKVSIYEGTSRCNKKLLRPYLTWQRATIGFGSALAKASRNLEELHVSDIAEADDFFRPFLDDDLLKRTTRKMFWWNLKRVSLFAELVPPVSYEDRIQAAGDAACRMPQLRFMELWYCNGQYQCVFTYDIAQHAHDTHKLELRSSWGARLSPATVQAWREAVCGRGPGMELEVRGQGEIFYLPQGRDVMCALVLRGDLLTNTSRRQIRGQHGHSYLRRG</sequence>
<keyword evidence="3" id="KW-1185">Reference proteome</keyword>
<dbReference type="Pfam" id="PF20183">
    <property type="entry name" value="DUF6546"/>
    <property type="match status" value="1"/>
</dbReference>
<dbReference type="InterPro" id="IPR046676">
    <property type="entry name" value="DUF6546"/>
</dbReference>
<dbReference type="RefSeq" id="XP_073559186.1">
    <property type="nucleotide sequence ID" value="XM_073702602.1"/>
</dbReference>
<comment type="caution">
    <text evidence="2">The sequence shown here is derived from an EMBL/GenBank/DDBJ whole genome shotgun (WGS) entry which is preliminary data.</text>
</comment>
<evidence type="ECO:0000313" key="3">
    <source>
        <dbReference type="Proteomes" id="UP001642720"/>
    </source>
</evidence>
<protein>
    <recommendedName>
        <fullName evidence="1">DUF6546 domain-containing protein</fullName>
    </recommendedName>
</protein>
<evidence type="ECO:0000259" key="1">
    <source>
        <dbReference type="Pfam" id="PF20183"/>
    </source>
</evidence>
<proteinExistence type="predicted"/>
<dbReference type="EMBL" id="PPTA01000006">
    <property type="protein sequence ID" value="TFB02985.1"/>
    <property type="molecule type" value="Genomic_DNA"/>
</dbReference>
<dbReference type="GeneID" id="300577052"/>
<accession>A0ABY2H6A2</accession>